<feature type="non-terminal residue" evidence="1">
    <location>
        <position position="85"/>
    </location>
</feature>
<name>A0ABN8INL8_9NEOP</name>
<gene>
    <name evidence="1" type="ORF">IPOD504_LOCUS10773</name>
</gene>
<keyword evidence="2" id="KW-1185">Reference proteome</keyword>
<dbReference type="Proteomes" id="UP000837857">
    <property type="component" value="Chromosome 26"/>
</dbReference>
<accession>A0ABN8INL8</accession>
<evidence type="ECO:0000313" key="2">
    <source>
        <dbReference type="Proteomes" id="UP000837857"/>
    </source>
</evidence>
<proteinExistence type="predicted"/>
<evidence type="ECO:0000313" key="1">
    <source>
        <dbReference type="EMBL" id="CAH2059216.1"/>
    </source>
</evidence>
<organism evidence="1 2">
    <name type="scientific">Iphiclides podalirius</name>
    <name type="common">scarce swallowtail</name>
    <dbReference type="NCBI Taxonomy" id="110791"/>
    <lineage>
        <taxon>Eukaryota</taxon>
        <taxon>Metazoa</taxon>
        <taxon>Ecdysozoa</taxon>
        <taxon>Arthropoda</taxon>
        <taxon>Hexapoda</taxon>
        <taxon>Insecta</taxon>
        <taxon>Pterygota</taxon>
        <taxon>Neoptera</taxon>
        <taxon>Endopterygota</taxon>
        <taxon>Lepidoptera</taxon>
        <taxon>Glossata</taxon>
        <taxon>Ditrysia</taxon>
        <taxon>Papilionoidea</taxon>
        <taxon>Papilionidae</taxon>
        <taxon>Papilioninae</taxon>
        <taxon>Iphiclides</taxon>
    </lineage>
</organism>
<sequence>MWAVERLKEATTTRATPEFLVLETTAQNAARRAQPFSLKVELREAQERNATEEDRLLDRRITVQLNLNTFELQQTFWTARFQEIN</sequence>
<dbReference type="EMBL" id="OW152838">
    <property type="protein sequence ID" value="CAH2059216.1"/>
    <property type="molecule type" value="Genomic_DNA"/>
</dbReference>
<reference evidence="1" key="1">
    <citation type="submission" date="2022-03" db="EMBL/GenBank/DDBJ databases">
        <authorList>
            <person name="Martin H S."/>
        </authorList>
    </citation>
    <scope>NUCLEOTIDE SEQUENCE</scope>
</reference>
<protein>
    <submittedName>
        <fullName evidence="1">Uncharacterized protein</fullName>
    </submittedName>
</protein>